<evidence type="ECO:0000313" key="11">
    <source>
        <dbReference type="EMBL" id="MBW18623.1"/>
    </source>
</evidence>
<keyword evidence="5" id="KW-0271">Exosome</keyword>
<dbReference type="GO" id="GO:0071028">
    <property type="term" value="P:nuclear mRNA surveillance"/>
    <property type="evidence" value="ECO:0007669"/>
    <property type="project" value="TreeGrafter"/>
</dbReference>
<dbReference type="Pfam" id="PF01138">
    <property type="entry name" value="RNase_PH"/>
    <property type="match status" value="1"/>
</dbReference>
<feature type="domain" description="Exoribonuclease phosphorolytic" evidence="10">
    <location>
        <begin position="152"/>
        <end position="214"/>
    </location>
</feature>
<dbReference type="InterPro" id="IPR027408">
    <property type="entry name" value="PNPase/RNase_PH_dom_sf"/>
</dbReference>
<comment type="function">
    <text evidence="6">Non-catalytic component of the RNA exosome complex which has 3'-&gt;5' exoribonuclease activity and participates in a multitude of cellular RNA processing and degradation events.</text>
</comment>
<dbReference type="GO" id="GO:0034475">
    <property type="term" value="P:U4 snRNA 3'-end processing"/>
    <property type="evidence" value="ECO:0007669"/>
    <property type="project" value="TreeGrafter"/>
</dbReference>
<organism evidence="11">
    <name type="scientific">Melanaphis sacchari</name>
    <dbReference type="NCBI Taxonomy" id="742174"/>
    <lineage>
        <taxon>Eukaryota</taxon>
        <taxon>Metazoa</taxon>
        <taxon>Ecdysozoa</taxon>
        <taxon>Arthropoda</taxon>
        <taxon>Hexapoda</taxon>
        <taxon>Insecta</taxon>
        <taxon>Pterygota</taxon>
        <taxon>Neoptera</taxon>
        <taxon>Paraneoptera</taxon>
        <taxon>Hemiptera</taxon>
        <taxon>Sternorrhyncha</taxon>
        <taxon>Aphidomorpha</taxon>
        <taxon>Aphidoidea</taxon>
        <taxon>Aphididae</taxon>
        <taxon>Aphidini</taxon>
        <taxon>Melanaphis</taxon>
    </lineage>
</organism>
<dbReference type="FunFam" id="3.30.230.70:FF:000004">
    <property type="entry name" value="Exosome complex component Rrp41"/>
    <property type="match status" value="1"/>
</dbReference>
<dbReference type="PANTHER" id="PTHR11953:SF0">
    <property type="entry name" value="EXOSOME COMPLEX COMPONENT RRP41"/>
    <property type="match status" value="1"/>
</dbReference>
<dbReference type="InterPro" id="IPR020568">
    <property type="entry name" value="Ribosomal_Su5_D2-typ_SF"/>
</dbReference>
<dbReference type="OrthoDB" id="27298at2759"/>
<comment type="similarity">
    <text evidence="3">Belongs to the RNase PH family.</text>
</comment>
<evidence type="ECO:0000256" key="8">
    <source>
        <dbReference type="ARBA" id="ARBA00073078"/>
    </source>
</evidence>
<accession>A0A2H8TWF4</accession>
<evidence type="ECO:0000259" key="10">
    <source>
        <dbReference type="Pfam" id="PF03725"/>
    </source>
</evidence>
<protein>
    <recommendedName>
        <fullName evidence="8">Putative exosome complex component RRP41</fullName>
    </recommendedName>
</protein>
<dbReference type="GO" id="GO:0071051">
    <property type="term" value="P:poly(A)-dependent snoRNA 3'-end processing"/>
    <property type="evidence" value="ECO:0007669"/>
    <property type="project" value="TreeGrafter"/>
</dbReference>
<evidence type="ECO:0000256" key="2">
    <source>
        <dbReference type="ARBA" id="ARBA00004604"/>
    </source>
</evidence>
<dbReference type="GO" id="GO:0005730">
    <property type="term" value="C:nucleolus"/>
    <property type="evidence" value="ECO:0007669"/>
    <property type="project" value="UniProtKB-SubCell"/>
</dbReference>
<gene>
    <name evidence="11" type="primary">EXOSC4_1</name>
</gene>
<evidence type="ECO:0000256" key="6">
    <source>
        <dbReference type="ARBA" id="ARBA00058393"/>
    </source>
</evidence>
<comment type="subcellular location">
    <subcellularLocation>
        <location evidence="1">Cytoplasm</location>
    </subcellularLocation>
    <subcellularLocation>
        <location evidence="2">Nucleus</location>
        <location evidence="2">Nucleolus</location>
    </subcellularLocation>
</comment>
<dbReference type="GO" id="GO:0000177">
    <property type="term" value="C:cytoplasmic exosome (RNase complex)"/>
    <property type="evidence" value="ECO:0007669"/>
    <property type="project" value="TreeGrafter"/>
</dbReference>
<dbReference type="PANTHER" id="PTHR11953">
    <property type="entry name" value="EXOSOME COMPLEX COMPONENT"/>
    <property type="match status" value="1"/>
</dbReference>
<evidence type="ECO:0000259" key="9">
    <source>
        <dbReference type="Pfam" id="PF01138"/>
    </source>
</evidence>
<reference evidence="11" key="1">
    <citation type="submission" date="2017-10" db="EMBL/GenBank/DDBJ databases">
        <title>Transcriptome Assembly of Sugarcane Aphid Adults.</title>
        <authorList>
            <person name="Scully E.D."/>
            <person name="Palmer N.A."/>
            <person name="Geib S.M."/>
            <person name="Sarath G."/>
            <person name="Sattler S.E."/>
        </authorList>
    </citation>
    <scope>NUCLEOTIDE SEQUENCE</scope>
    <source>
        <tissue evidence="11">Whole body</tissue>
    </source>
</reference>
<dbReference type="Gene3D" id="3.30.230.70">
    <property type="entry name" value="GHMP Kinase, N-terminal domain"/>
    <property type="match status" value="1"/>
</dbReference>
<dbReference type="GO" id="GO:0000176">
    <property type="term" value="C:nuclear exosome (RNase complex)"/>
    <property type="evidence" value="ECO:0007669"/>
    <property type="project" value="TreeGrafter"/>
</dbReference>
<evidence type="ECO:0000256" key="5">
    <source>
        <dbReference type="ARBA" id="ARBA00022835"/>
    </source>
</evidence>
<dbReference type="GO" id="GO:0003723">
    <property type="term" value="F:RNA binding"/>
    <property type="evidence" value="ECO:0007669"/>
    <property type="project" value="TreeGrafter"/>
</dbReference>
<comment type="subunit">
    <text evidence="7">Component of the RNA exosome complex.</text>
</comment>
<dbReference type="SUPFAM" id="SSF54211">
    <property type="entry name" value="Ribosomal protein S5 domain 2-like"/>
    <property type="match status" value="1"/>
</dbReference>
<dbReference type="InterPro" id="IPR001247">
    <property type="entry name" value="ExoRNase_PH_dom1"/>
</dbReference>
<dbReference type="CDD" id="cd11370">
    <property type="entry name" value="RNase_PH_RRP41"/>
    <property type="match status" value="1"/>
</dbReference>
<dbReference type="Pfam" id="PF03725">
    <property type="entry name" value="RNase_PH_C"/>
    <property type="match status" value="1"/>
</dbReference>
<dbReference type="GO" id="GO:0016075">
    <property type="term" value="P:rRNA catabolic process"/>
    <property type="evidence" value="ECO:0007669"/>
    <property type="project" value="TreeGrafter"/>
</dbReference>
<dbReference type="AlphaFoldDB" id="A0A2H8TWF4"/>
<sequence>MDLLSRQGLRTDGRRPGELRRIRCKMGVFNQPDGSAYLEQGNTKVVAAIYGPHEIRTNRSKAPNNCAVINCQYSMATFSRSERKRRPRDNKSAELTLHLKQAMATAIKTELYPKSQIDIFVQVLQSDGGNYSVCVNAATLALIDAGIAMEEFVISCTSSLANGETPLVDISHLEETMGGPSLTVAILPISGKIAMLETSQRIHINHLEPVLSEAIRGCRYIYENLNKIIKKHYEEIGGASNWGTEEYNI</sequence>
<dbReference type="SUPFAM" id="SSF55666">
    <property type="entry name" value="Ribonuclease PH domain 2-like"/>
    <property type="match status" value="1"/>
</dbReference>
<name>A0A2H8TWF4_9HEMI</name>
<evidence type="ECO:0000256" key="4">
    <source>
        <dbReference type="ARBA" id="ARBA00022490"/>
    </source>
</evidence>
<dbReference type="InterPro" id="IPR050080">
    <property type="entry name" value="RNase_PH"/>
</dbReference>
<dbReference type="EMBL" id="GFXV01006818">
    <property type="protein sequence ID" value="MBW18623.1"/>
    <property type="molecule type" value="Transcribed_RNA"/>
</dbReference>
<dbReference type="InterPro" id="IPR036345">
    <property type="entry name" value="ExoRNase_PH_dom2_sf"/>
</dbReference>
<evidence type="ECO:0000256" key="7">
    <source>
        <dbReference type="ARBA" id="ARBA00062379"/>
    </source>
</evidence>
<feature type="domain" description="Exoribonuclease phosphorolytic" evidence="9">
    <location>
        <begin position="18"/>
        <end position="147"/>
    </location>
</feature>
<proteinExistence type="inferred from homology"/>
<dbReference type="InterPro" id="IPR015847">
    <property type="entry name" value="ExoRNase_PH_dom2"/>
</dbReference>
<evidence type="ECO:0000256" key="3">
    <source>
        <dbReference type="ARBA" id="ARBA00006678"/>
    </source>
</evidence>
<keyword evidence="4" id="KW-0963">Cytoplasm</keyword>
<evidence type="ECO:0000256" key="1">
    <source>
        <dbReference type="ARBA" id="ARBA00004496"/>
    </source>
</evidence>